<dbReference type="AlphaFoldDB" id="A0A7J6UF04"/>
<accession>A0A7J6UF04</accession>
<gene>
    <name evidence="1" type="ORF">FOZ63_033276</name>
</gene>
<feature type="non-terminal residue" evidence="1">
    <location>
        <position position="1"/>
    </location>
</feature>
<keyword evidence="2" id="KW-1185">Reference proteome</keyword>
<dbReference type="Proteomes" id="UP000553632">
    <property type="component" value="Unassembled WGS sequence"/>
</dbReference>
<feature type="non-terminal residue" evidence="1">
    <location>
        <position position="297"/>
    </location>
</feature>
<evidence type="ECO:0000313" key="2">
    <source>
        <dbReference type="Proteomes" id="UP000553632"/>
    </source>
</evidence>
<dbReference type="EMBL" id="JABANO010004039">
    <property type="protein sequence ID" value="KAF4755830.1"/>
    <property type="molecule type" value="Genomic_DNA"/>
</dbReference>
<sequence length="297" mass="32825">VLEEVSVSHGLGKEHVLVRRQLQERARELSSPITESLSKISDLEKYLTKIITDSSLAVGPTAGCPRDHVLVKVTPSLELEIRGALSILVACVVTLIQCLEGVKPAHRQRYDAKACPSSRVLQRLPWTFESANDVDEASIRSDSLLAVMGPLKSDTLKPYQTAIEDEVATAKQKIGGNLPHYLQAFMDSVLDSGGKLRSESLGKLKGICSRLRDSIIPKASQVVFNEIVKEAVTRYEAEIQTSLDRCSSACDASSRKYDAHFETLESISRIDHPDVESELQLAALKKREEVRHRHCAK</sequence>
<organism evidence="1 2">
    <name type="scientific">Perkinsus olseni</name>
    <name type="common">Perkinsus atlanticus</name>
    <dbReference type="NCBI Taxonomy" id="32597"/>
    <lineage>
        <taxon>Eukaryota</taxon>
        <taxon>Sar</taxon>
        <taxon>Alveolata</taxon>
        <taxon>Perkinsozoa</taxon>
        <taxon>Perkinsea</taxon>
        <taxon>Perkinsida</taxon>
        <taxon>Perkinsidae</taxon>
        <taxon>Perkinsus</taxon>
    </lineage>
</organism>
<reference evidence="1 2" key="1">
    <citation type="submission" date="2020-04" db="EMBL/GenBank/DDBJ databases">
        <title>Perkinsus olseni comparative genomics.</title>
        <authorList>
            <person name="Bogema D.R."/>
        </authorList>
    </citation>
    <scope>NUCLEOTIDE SEQUENCE [LARGE SCALE GENOMIC DNA]</scope>
    <source>
        <strain evidence="1 2">ATCC PRA-207</strain>
    </source>
</reference>
<protein>
    <submittedName>
        <fullName evidence="1">Uncharacterized protein</fullName>
    </submittedName>
</protein>
<comment type="caution">
    <text evidence="1">The sequence shown here is derived from an EMBL/GenBank/DDBJ whole genome shotgun (WGS) entry which is preliminary data.</text>
</comment>
<name>A0A7J6UF04_PEROL</name>
<evidence type="ECO:0000313" key="1">
    <source>
        <dbReference type="EMBL" id="KAF4755830.1"/>
    </source>
</evidence>
<proteinExistence type="predicted"/>